<keyword evidence="3" id="KW-1185">Reference proteome</keyword>
<dbReference type="Proteomes" id="UP001280581">
    <property type="component" value="Unassembled WGS sequence"/>
</dbReference>
<sequence>MPQHHTATGTFSYVDSKSAFPAFPKVGLGSAVAIGIGAGFIGAFAMVGTNWIEQMITHRPASYVPARTIGNHFGVTPQFYERNVDLLNNIHHHGMGMIAGAVRGVFSYYGVIGPFASFVHTGIRIALDQVMENTAGTSALPWTWPINEQVIDTLHKGAYALITGYLCDYWIRGVNWFN</sequence>
<organism evidence="2 3">
    <name type="scientific">Pseudopithomyces chartarum</name>
    <dbReference type="NCBI Taxonomy" id="1892770"/>
    <lineage>
        <taxon>Eukaryota</taxon>
        <taxon>Fungi</taxon>
        <taxon>Dikarya</taxon>
        <taxon>Ascomycota</taxon>
        <taxon>Pezizomycotina</taxon>
        <taxon>Dothideomycetes</taxon>
        <taxon>Pleosporomycetidae</taxon>
        <taxon>Pleosporales</taxon>
        <taxon>Massarineae</taxon>
        <taxon>Didymosphaeriaceae</taxon>
        <taxon>Pseudopithomyces</taxon>
    </lineage>
</organism>
<evidence type="ECO:0000256" key="1">
    <source>
        <dbReference type="SAM" id="Phobius"/>
    </source>
</evidence>
<gene>
    <name evidence="2" type="ORF">GRF29_213g675742</name>
</gene>
<dbReference type="EMBL" id="WVTA01000017">
    <property type="protein sequence ID" value="KAK3201002.1"/>
    <property type="molecule type" value="Genomic_DNA"/>
</dbReference>
<keyword evidence="1" id="KW-1133">Transmembrane helix</keyword>
<evidence type="ECO:0000313" key="3">
    <source>
        <dbReference type="Proteomes" id="UP001280581"/>
    </source>
</evidence>
<dbReference type="AlphaFoldDB" id="A0AAN6LMW6"/>
<accession>A0AAN6LMW6</accession>
<proteinExistence type="predicted"/>
<reference evidence="2 3" key="1">
    <citation type="submission" date="2021-02" db="EMBL/GenBank/DDBJ databases">
        <title>Genome assembly of Pseudopithomyces chartarum.</title>
        <authorList>
            <person name="Jauregui R."/>
            <person name="Singh J."/>
            <person name="Voisey C."/>
        </authorList>
    </citation>
    <scope>NUCLEOTIDE SEQUENCE [LARGE SCALE GENOMIC DNA]</scope>
    <source>
        <strain evidence="2 3">AGR01</strain>
    </source>
</reference>
<keyword evidence="1" id="KW-0472">Membrane</keyword>
<evidence type="ECO:0000313" key="2">
    <source>
        <dbReference type="EMBL" id="KAK3201002.1"/>
    </source>
</evidence>
<name>A0AAN6LMW6_9PLEO</name>
<keyword evidence="1" id="KW-0812">Transmembrane</keyword>
<comment type="caution">
    <text evidence="2">The sequence shown here is derived from an EMBL/GenBank/DDBJ whole genome shotgun (WGS) entry which is preliminary data.</text>
</comment>
<feature type="transmembrane region" description="Helical" evidence="1">
    <location>
        <begin position="28"/>
        <end position="52"/>
    </location>
</feature>
<protein>
    <submittedName>
        <fullName evidence="2">Uncharacterized protein</fullName>
    </submittedName>
</protein>